<protein>
    <recommendedName>
        <fullName evidence="4">PQ-loop repeat-containing protein</fullName>
    </recommendedName>
</protein>
<evidence type="ECO:0000313" key="3">
    <source>
        <dbReference type="Proteomes" id="UP001231616"/>
    </source>
</evidence>
<proteinExistence type="predicted"/>
<gene>
    <name evidence="2" type="ORF">Q3O60_06510</name>
</gene>
<keyword evidence="1" id="KW-1133">Transmembrane helix</keyword>
<comment type="caution">
    <text evidence="2">The sequence shown here is derived from an EMBL/GenBank/DDBJ whole genome shotgun (WGS) entry which is preliminary data.</text>
</comment>
<evidence type="ECO:0008006" key="4">
    <source>
        <dbReference type="Google" id="ProtNLM"/>
    </source>
</evidence>
<keyword evidence="1" id="KW-0472">Membrane</keyword>
<name>A0ABT9GXP4_9GAMM</name>
<feature type="transmembrane region" description="Helical" evidence="1">
    <location>
        <begin position="37"/>
        <end position="54"/>
    </location>
</feature>
<dbReference type="Gene3D" id="1.20.1280.290">
    <property type="match status" value="1"/>
</dbReference>
<feature type="transmembrane region" description="Helical" evidence="1">
    <location>
        <begin position="6"/>
        <end position="25"/>
    </location>
</feature>
<feature type="transmembrane region" description="Helical" evidence="1">
    <location>
        <begin position="60"/>
        <end position="81"/>
    </location>
</feature>
<sequence length="92" mass="10335">MDWISFVGIVPAVIFPTATMLQVVHLHRVKNATGVSALSWSAFAMGNLALYIYTEKYLEWQAMLGMLGTAMLQVYLIALILHYQKKSRLTST</sequence>
<dbReference type="Proteomes" id="UP001231616">
    <property type="component" value="Unassembled WGS sequence"/>
</dbReference>
<reference evidence="2 3" key="1">
    <citation type="submission" date="2023-08" db="EMBL/GenBank/DDBJ databases">
        <authorList>
            <person name="Joshi A."/>
            <person name="Thite S."/>
        </authorList>
    </citation>
    <scope>NUCLEOTIDE SEQUENCE [LARGE SCALE GENOMIC DNA]</scope>
    <source>
        <strain evidence="2 3">AC40</strain>
    </source>
</reference>
<evidence type="ECO:0000313" key="2">
    <source>
        <dbReference type="EMBL" id="MDP4535832.1"/>
    </source>
</evidence>
<keyword evidence="3" id="KW-1185">Reference proteome</keyword>
<dbReference type="EMBL" id="JAUZVZ010000007">
    <property type="protein sequence ID" value="MDP4535832.1"/>
    <property type="molecule type" value="Genomic_DNA"/>
</dbReference>
<dbReference type="RefSeq" id="WP_305893097.1">
    <property type="nucleotide sequence ID" value="NZ_JAUZVZ010000007.1"/>
</dbReference>
<evidence type="ECO:0000256" key="1">
    <source>
        <dbReference type="SAM" id="Phobius"/>
    </source>
</evidence>
<keyword evidence="1" id="KW-0812">Transmembrane</keyword>
<accession>A0ABT9GXP4</accession>
<organism evidence="2 3">
    <name type="scientific">Alkalimonas collagenimarina</name>
    <dbReference type="NCBI Taxonomy" id="400390"/>
    <lineage>
        <taxon>Bacteria</taxon>
        <taxon>Pseudomonadati</taxon>
        <taxon>Pseudomonadota</taxon>
        <taxon>Gammaproteobacteria</taxon>
        <taxon>Alkalimonas</taxon>
    </lineage>
</organism>